<comment type="caution">
    <text evidence="2">The sequence shown here is derived from an EMBL/GenBank/DDBJ whole genome shotgun (WGS) entry which is preliminary data.</text>
</comment>
<reference evidence="2 3" key="1">
    <citation type="submission" date="2024-04" db="EMBL/GenBank/DDBJ databases">
        <title>Tritrichomonas musculus Genome.</title>
        <authorList>
            <person name="Alves-Ferreira E."/>
            <person name="Grigg M."/>
            <person name="Lorenzi H."/>
            <person name="Galac M."/>
        </authorList>
    </citation>
    <scope>NUCLEOTIDE SEQUENCE [LARGE SCALE GENOMIC DNA]</scope>
    <source>
        <strain evidence="2 3">EAF2021</strain>
    </source>
</reference>
<evidence type="ECO:0000313" key="3">
    <source>
        <dbReference type="Proteomes" id="UP001470230"/>
    </source>
</evidence>
<dbReference type="SUPFAM" id="SSF54236">
    <property type="entry name" value="Ubiquitin-like"/>
    <property type="match status" value="1"/>
</dbReference>
<evidence type="ECO:0008006" key="4">
    <source>
        <dbReference type="Google" id="ProtNLM"/>
    </source>
</evidence>
<feature type="region of interest" description="Disordered" evidence="1">
    <location>
        <begin position="42"/>
        <end position="71"/>
    </location>
</feature>
<dbReference type="Proteomes" id="UP001470230">
    <property type="component" value="Unassembled WGS sequence"/>
</dbReference>
<name>A0ABR2L1I1_9EUKA</name>
<proteinExistence type="predicted"/>
<organism evidence="2 3">
    <name type="scientific">Tritrichomonas musculus</name>
    <dbReference type="NCBI Taxonomy" id="1915356"/>
    <lineage>
        <taxon>Eukaryota</taxon>
        <taxon>Metamonada</taxon>
        <taxon>Parabasalia</taxon>
        <taxon>Tritrichomonadida</taxon>
        <taxon>Tritrichomonadidae</taxon>
        <taxon>Tritrichomonas</taxon>
    </lineage>
</organism>
<keyword evidence="3" id="KW-1185">Reference proteome</keyword>
<evidence type="ECO:0000256" key="1">
    <source>
        <dbReference type="SAM" id="MobiDB-lite"/>
    </source>
</evidence>
<accession>A0ABR2L1I1</accession>
<sequence>MSQIVREKWEKLFQTIGVPIERLYEMSEEEFRTSCNFIRESGLDCPDDEPIPPDNSRKPGRTISGQIRAQQNEEYERMQCEMLKKEEAREEKEAIKRREEEEAKSRQLQSKADKIQAAKDLGPEPANGVQICIVMPSSKRIIRKFDPTHLCDELFTYVTGQEEMFEDNDPIPFSLLVLNTVLEKGKTFSQAGIKGKTMVNVITNEDEDEEEED</sequence>
<dbReference type="InterPro" id="IPR029071">
    <property type="entry name" value="Ubiquitin-like_domsf"/>
</dbReference>
<protein>
    <recommendedName>
        <fullName evidence="4">UBX domain-containing protein</fullName>
    </recommendedName>
</protein>
<gene>
    <name evidence="2" type="ORF">M9Y10_015155</name>
</gene>
<feature type="region of interest" description="Disordered" evidence="1">
    <location>
        <begin position="91"/>
        <end position="113"/>
    </location>
</feature>
<evidence type="ECO:0000313" key="2">
    <source>
        <dbReference type="EMBL" id="KAK8897219.1"/>
    </source>
</evidence>
<dbReference type="EMBL" id="JAPFFF010000002">
    <property type="protein sequence ID" value="KAK8897219.1"/>
    <property type="molecule type" value="Genomic_DNA"/>
</dbReference>